<feature type="domain" description="KTSC" evidence="1">
    <location>
        <begin position="7"/>
        <end position="40"/>
    </location>
</feature>
<evidence type="ECO:0000313" key="2">
    <source>
        <dbReference type="EMBL" id="MBL6447385.1"/>
    </source>
</evidence>
<proteinExistence type="predicted"/>
<reference evidence="2" key="1">
    <citation type="submission" date="2021-01" db="EMBL/GenBank/DDBJ databases">
        <title>Fulvivirga kasyanovii gen. nov., sp nov., a novel member of the phylum Bacteroidetes isolated from seawater in a mussel farm.</title>
        <authorList>
            <person name="Zhao L.-H."/>
            <person name="Wang Z.-J."/>
        </authorList>
    </citation>
    <scope>NUCLEOTIDE SEQUENCE</scope>
    <source>
        <strain evidence="2">29W222</strain>
    </source>
</reference>
<protein>
    <submittedName>
        <fullName evidence="2">KTSC domain-containing protein</fullName>
    </submittedName>
</protein>
<comment type="caution">
    <text evidence="2">The sequence shown here is derived from an EMBL/GenBank/DDBJ whole genome shotgun (WGS) entry which is preliminary data.</text>
</comment>
<keyword evidence="3" id="KW-1185">Reference proteome</keyword>
<name>A0A937FWE2_9BACT</name>
<dbReference type="RefSeq" id="WP_202856923.1">
    <property type="nucleotide sequence ID" value="NZ_JAEUGD010000043.1"/>
</dbReference>
<organism evidence="2 3">
    <name type="scientific">Fulvivirga marina</name>
    <dbReference type="NCBI Taxonomy" id="2494733"/>
    <lineage>
        <taxon>Bacteria</taxon>
        <taxon>Pseudomonadati</taxon>
        <taxon>Bacteroidota</taxon>
        <taxon>Cytophagia</taxon>
        <taxon>Cytophagales</taxon>
        <taxon>Fulvivirgaceae</taxon>
        <taxon>Fulvivirga</taxon>
    </lineage>
</organism>
<sequence>MKRKLVNSSVIASIGYDNANELLEMEFSESVDIYQYYNVELPV</sequence>
<evidence type="ECO:0000259" key="1">
    <source>
        <dbReference type="Pfam" id="PF13619"/>
    </source>
</evidence>
<accession>A0A937FWE2</accession>
<evidence type="ECO:0000313" key="3">
    <source>
        <dbReference type="Proteomes" id="UP000614216"/>
    </source>
</evidence>
<dbReference type="InterPro" id="IPR025309">
    <property type="entry name" value="KTSC_dom"/>
</dbReference>
<dbReference type="EMBL" id="JAEUGD010000043">
    <property type="protein sequence ID" value="MBL6447385.1"/>
    <property type="molecule type" value="Genomic_DNA"/>
</dbReference>
<dbReference type="AlphaFoldDB" id="A0A937FWE2"/>
<dbReference type="Pfam" id="PF13619">
    <property type="entry name" value="KTSC"/>
    <property type="match status" value="1"/>
</dbReference>
<dbReference type="Proteomes" id="UP000614216">
    <property type="component" value="Unassembled WGS sequence"/>
</dbReference>
<gene>
    <name evidence="2" type="ORF">JMN32_13785</name>
</gene>